<dbReference type="Gene3D" id="2.60.40.10">
    <property type="entry name" value="Immunoglobulins"/>
    <property type="match status" value="1"/>
</dbReference>
<dbReference type="InterPro" id="IPR002772">
    <property type="entry name" value="Glyco_hydro_3_C"/>
</dbReference>
<dbReference type="PANTHER" id="PTHR42715:SF2">
    <property type="entry name" value="BETA-GLUCOSIDASE F-RELATED"/>
    <property type="match status" value="1"/>
</dbReference>
<dbReference type="PRINTS" id="PR00133">
    <property type="entry name" value="GLHYDRLASE3"/>
</dbReference>
<evidence type="ECO:0000256" key="4">
    <source>
        <dbReference type="ARBA" id="ARBA00022801"/>
    </source>
</evidence>
<dbReference type="InterPro" id="IPR017853">
    <property type="entry name" value="GH"/>
</dbReference>
<dbReference type="EC" id="3.2.1.21" evidence="10"/>
<comment type="pathway">
    <text evidence="2 10">Glycan metabolism; cellulose degradation.</text>
</comment>
<dbReference type="GO" id="GO:0008422">
    <property type="term" value="F:beta-glucosidase activity"/>
    <property type="evidence" value="ECO:0007669"/>
    <property type="project" value="UniProtKB-EC"/>
</dbReference>
<evidence type="ECO:0000256" key="2">
    <source>
        <dbReference type="ARBA" id="ARBA00004987"/>
    </source>
</evidence>
<dbReference type="InterPro" id="IPR036962">
    <property type="entry name" value="Glyco_hydro_3_N_sf"/>
</dbReference>
<organism evidence="13 14">
    <name type="scientific">Hyaloscypha variabilis (strain UAMH 11265 / GT02V1 / F)</name>
    <name type="common">Meliniomyces variabilis</name>
    <dbReference type="NCBI Taxonomy" id="1149755"/>
    <lineage>
        <taxon>Eukaryota</taxon>
        <taxon>Fungi</taxon>
        <taxon>Dikarya</taxon>
        <taxon>Ascomycota</taxon>
        <taxon>Pezizomycotina</taxon>
        <taxon>Leotiomycetes</taxon>
        <taxon>Helotiales</taxon>
        <taxon>Hyaloscyphaceae</taxon>
        <taxon>Hyaloscypha</taxon>
        <taxon>Hyaloscypha variabilis</taxon>
    </lineage>
</organism>
<proteinExistence type="inferred from homology"/>
<dbReference type="Pfam" id="PF00933">
    <property type="entry name" value="Glyco_hydro_3"/>
    <property type="match status" value="1"/>
</dbReference>
<dbReference type="Proteomes" id="UP000235786">
    <property type="component" value="Unassembled WGS sequence"/>
</dbReference>
<evidence type="ECO:0000256" key="11">
    <source>
        <dbReference type="SAM" id="SignalP"/>
    </source>
</evidence>
<keyword evidence="5" id="KW-0136">Cellulose degradation</keyword>
<evidence type="ECO:0000256" key="6">
    <source>
        <dbReference type="ARBA" id="ARBA00023180"/>
    </source>
</evidence>
<dbReference type="FunFam" id="3.20.20.300:FF:000002">
    <property type="entry name" value="Probable beta-glucosidase"/>
    <property type="match status" value="1"/>
</dbReference>
<name>A0A2J6RDG2_HYAVF</name>
<dbReference type="PANTHER" id="PTHR42715">
    <property type="entry name" value="BETA-GLUCOSIDASE"/>
    <property type="match status" value="1"/>
</dbReference>
<evidence type="ECO:0000256" key="1">
    <source>
        <dbReference type="ARBA" id="ARBA00000448"/>
    </source>
</evidence>
<dbReference type="PROSITE" id="PS51257">
    <property type="entry name" value="PROKAR_LIPOPROTEIN"/>
    <property type="match status" value="1"/>
</dbReference>
<dbReference type="EMBL" id="KZ613950">
    <property type="protein sequence ID" value="PMD36535.1"/>
    <property type="molecule type" value="Genomic_DNA"/>
</dbReference>
<dbReference type="Gene3D" id="3.20.20.300">
    <property type="entry name" value="Glycoside hydrolase, family 3, N-terminal domain"/>
    <property type="match status" value="1"/>
</dbReference>
<dbReference type="FunFam" id="3.40.50.1700:FF:000003">
    <property type="entry name" value="Probable beta-glucosidase"/>
    <property type="match status" value="1"/>
</dbReference>
<dbReference type="InterPro" id="IPR001764">
    <property type="entry name" value="Glyco_hydro_3_N"/>
</dbReference>
<protein>
    <recommendedName>
        <fullName evidence="10">beta-glucosidase</fullName>
        <ecNumber evidence="10">3.2.1.21</ecNumber>
    </recommendedName>
</protein>
<reference evidence="13 14" key="1">
    <citation type="submission" date="2016-04" db="EMBL/GenBank/DDBJ databases">
        <title>A degradative enzymes factory behind the ericoid mycorrhizal symbiosis.</title>
        <authorList>
            <consortium name="DOE Joint Genome Institute"/>
            <person name="Martino E."/>
            <person name="Morin E."/>
            <person name="Grelet G."/>
            <person name="Kuo A."/>
            <person name="Kohler A."/>
            <person name="Daghino S."/>
            <person name="Barry K."/>
            <person name="Choi C."/>
            <person name="Cichocki N."/>
            <person name="Clum A."/>
            <person name="Copeland A."/>
            <person name="Hainaut M."/>
            <person name="Haridas S."/>
            <person name="Labutti K."/>
            <person name="Lindquist E."/>
            <person name="Lipzen A."/>
            <person name="Khouja H.-R."/>
            <person name="Murat C."/>
            <person name="Ohm R."/>
            <person name="Olson A."/>
            <person name="Spatafora J."/>
            <person name="Veneault-Fourrey C."/>
            <person name="Henrissat B."/>
            <person name="Grigoriev I."/>
            <person name="Martin F."/>
            <person name="Perotto S."/>
        </authorList>
    </citation>
    <scope>NUCLEOTIDE SEQUENCE [LARGE SCALE GENOMIC DNA]</scope>
    <source>
        <strain evidence="13 14">F</strain>
    </source>
</reference>
<gene>
    <name evidence="13" type="ORF">L207DRAFT_433345</name>
</gene>
<evidence type="ECO:0000256" key="9">
    <source>
        <dbReference type="ARBA" id="ARBA00023326"/>
    </source>
</evidence>
<dbReference type="Pfam" id="PF14310">
    <property type="entry name" value="Fn3-like"/>
    <property type="match status" value="1"/>
</dbReference>
<dbReference type="OrthoDB" id="416222at2759"/>
<dbReference type="AlphaFoldDB" id="A0A2J6RDG2"/>
<evidence type="ECO:0000256" key="5">
    <source>
        <dbReference type="ARBA" id="ARBA00023001"/>
    </source>
</evidence>
<dbReference type="PROSITE" id="PS00775">
    <property type="entry name" value="GLYCOSYL_HYDROL_F3"/>
    <property type="match status" value="1"/>
</dbReference>
<dbReference type="SUPFAM" id="SSF52279">
    <property type="entry name" value="Beta-D-glucan exohydrolase, C-terminal domain"/>
    <property type="match status" value="1"/>
</dbReference>
<dbReference type="InterPro" id="IPR026891">
    <property type="entry name" value="Fn3-like"/>
</dbReference>
<keyword evidence="7 10" id="KW-0119">Carbohydrate metabolism</keyword>
<sequence>MARVTFISVIFLAFLSCGLGLVRTPNFAADIARAQQLQGPSKEKRDAVPAGYVAAPYYPTPPGGWVSNWTAAYEKAQKVVANMTLAEKVNLTTGTGESMGPCVGNTGSALRFGIPNLCLQDSALGVGDTDNITAFPAGITVGATWNKALAYARGLALGAEARGKGVNIQLGPVVGPIGRKPRGGRNWEGFGADPVLQAWGGAETIKGIQANGVIATIKHFIGNEQEAYRMDIIPHGLMQAISSNIDDRTLHELYSWPFAEAIRAGVGAVMTSYNDVNGSASSQNSMMINGILKDEFGFQGIVMTDWLAQIGGVSSALSGLDMAMPGDGDIPFFGLAYWAYELSTSILNGTVPLSRLNDMVTRIVATWYQLGQDQDYPLPNFSANTADATGLCYPAALFSPTCITNEYVNVQADHFKVARNVSREAITLLKNTNNTLPLSTSATLAVFGSDAENNPDGPNACTQRSCDTGVLGMGWGSGTANYPYLDAPIDAIKRKAANVTYYSSDSFPSGLTAAAGEIAIVFVNSDSGENQYTVEGNDGDRSASGLYTWHNGDELVEAAAAKYATVIVVVHTVGPILVENWIDLPSVKAVVFAHLPGQEAGDSLTDILFGDYSPSGHLPYSIPVAESDYPSSVSLVGFEFFQVQDTFSEGLYIDYRYLNKHSVAPRFAFGHGLSYTTFSRTSATIAAVTPLSSIPPARAPKGSTPVYSSAIPPASEVAWPAGFSTIWRYLYPYLDDPQSITASSTFTYPTGYQTTPQPDPPAGGDQGGNPALWDTMFTISVTVTNTGKVVGKDVVMVFVQYPSDNPWDTPIIQLRAFEKTDTLAEGANEVVTLQITRKDLSIWDVVSQNWIIPVSSTAPFLFWIGDSSANLTLACESLSGICSDGRATPVVAPV</sequence>
<keyword evidence="14" id="KW-1185">Reference proteome</keyword>
<dbReference type="STRING" id="1149755.A0A2J6RDG2"/>
<evidence type="ECO:0000256" key="3">
    <source>
        <dbReference type="ARBA" id="ARBA00005336"/>
    </source>
</evidence>
<comment type="catalytic activity">
    <reaction evidence="1 10">
        <text>Hydrolysis of terminal, non-reducing beta-D-glucosyl residues with release of beta-D-glucose.</text>
        <dbReference type="EC" id="3.2.1.21"/>
    </reaction>
</comment>
<keyword evidence="4 10" id="KW-0378">Hydrolase</keyword>
<keyword evidence="9 10" id="KW-0624">Polysaccharide degradation</keyword>
<comment type="similarity">
    <text evidence="3 10">Belongs to the glycosyl hydrolase 3 family.</text>
</comment>
<feature type="chain" id="PRO_5014377706" description="beta-glucosidase" evidence="11">
    <location>
        <begin position="21"/>
        <end position="894"/>
    </location>
</feature>
<dbReference type="SUPFAM" id="SSF51445">
    <property type="entry name" value="(Trans)glycosidases"/>
    <property type="match status" value="1"/>
</dbReference>
<dbReference type="InterPro" id="IPR019800">
    <property type="entry name" value="Glyco_hydro_3_AS"/>
</dbReference>
<evidence type="ECO:0000313" key="14">
    <source>
        <dbReference type="Proteomes" id="UP000235786"/>
    </source>
</evidence>
<dbReference type="Pfam" id="PF01915">
    <property type="entry name" value="Glyco_hydro_3_C"/>
    <property type="match status" value="1"/>
</dbReference>
<dbReference type="InterPro" id="IPR036881">
    <property type="entry name" value="Glyco_hydro_3_C_sf"/>
</dbReference>
<feature type="domain" description="Fibronectin type III-like" evidence="12">
    <location>
        <begin position="793"/>
        <end position="868"/>
    </location>
</feature>
<dbReference type="Gene3D" id="3.40.50.1700">
    <property type="entry name" value="Glycoside hydrolase family 3 C-terminal domain"/>
    <property type="match status" value="1"/>
</dbReference>
<dbReference type="SMART" id="SM01217">
    <property type="entry name" value="Fn3_like"/>
    <property type="match status" value="1"/>
</dbReference>
<evidence type="ECO:0000256" key="8">
    <source>
        <dbReference type="ARBA" id="ARBA00023295"/>
    </source>
</evidence>
<feature type="signal peptide" evidence="11">
    <location>
        <begin position="1"/>
        <end position="20"/>
    </location>
</feature>
<accession>A0A2J6RDG2</accession>
<keyword evidence="8 10" id="KW-0326">Glycosidase</keyword>
<evidence type="ECO:0000256" key="10">
    <source>
        <dbReference type="RuleBase" id="RU361161"/>
    </source>
</evidence>
<evidence type="ECO:0000313" key="13">
    <source>
        <dbReference type="EMBL" id="PMD36535.1"/>
    </source>
</evidence>
<evidence type="ECO:0000256" key="7">
    <source>
        <dbReference type="ARBA" id="ARBA00023277"/>
    </source>
</evidence>
<keyword evidence="11" id="KW-0732">Signal</keyword>
<keyword evidence="6" id="KW-0325">Glycoprotein</keyword>
<evidence type="ECO:0000259" key="12">
    <source>
        <dbReference type="SMART" id="SM01217"/>
    </source>
</evidence>
<dbReference type="InterPro" id="IPR050288">
    <property type="entry name" value="Cellulose_deg_GH3"/>
</dbReference>
<dbReference type="UniPathway" id="UPA00696"/>
<dbReference type="GO" id="GO:0030245">
    <property type="term" value="P:cellulose catabolic process"/>
    <property type="evidence" value="ECO:0007669"/>
    <property type="project" value="UniProtKB-UniPathway"/>
</dbReference>
<dbReference type="InterPro" id="IPR013783">
    <property type="entry name" value="Ig-like_fold"/>
</dbReference>